<dbReference type="Proteomes" id="UP000078544">
    <property type="component" value="Unassembled WGS sequence"/>
</dbReference>
<proteinExistence type="predicted"/>
<accession>A0A166VBL8</accession>
<evidence type="ECO:0000313" key="2">
    <source>
        <dbReference type="EMBL" id="OAA33483.1"/>
    </source>
</evidence>
<reference evidence="2 3" key="1">
    <citation type="journal article" date="2016" name="Genome Biol. Evol.">
        <title>Divergent and convergent evolution of fungal pathogenicity.</title>
        <authorList>
            <person name="Shang Y."/>
            <person name="Xiao G."/>
            <person name="Zheng P."/>
            <person name="Cen K."/>
            <person name="Zhan S."/>
            <person name="Wang C."/>
        </authorList>
    </citation>
    <scope>NUCLEOTIDE SEQUENCE [LARGE SCALE GENOMIC DNA]</scope>
    <source>
        <strain evidence="2 3">RCEF 2490</strain>
    </source>
</reference>
<evidence type="ECO:0000313" key="3">
    <source>
        <dbReference type="Proteomes" id="UP000078544"/>
    </source>
</evidence>
<feature type="region of interest" description="Disordered" evidence="1">
    <location>
        <begin position="1"/>
        <end position="27"/>
    </location>
</feature>
<protein>
    <submittedName>
        <fullName evidence="2">Uncharacterized protein</fullName>
    </submittedName>
</protein>
<organism evidence="2 3">
    <name type="scientific">Moelleriella libera RCEF 2490</name>
    <dbReference type="NCBI Taxonomy" id="1081109"/>
    <lineage>
        <taxon>Eukaryota</taxon>
        <taxon>Fungi</taxon>
        <taxon>Dikarya</taxon>
        <taxon>Ascomycota</taxon>
        <taxon>Pezizomycotina</taxon>
        <taxon>Sordariomycetes</taxon>
        <taxon>Hypocreomycetidae</taxon>
        <taxon>Hypocreales</taxon>
        <taxon>Clavicipitaceae</taxon>
        <taxon>Moelleriella</taxon>
    </lineage>
</organism>
<dbReference type="AlphaFoldDB" id="A0A166VBL8"/>
<dbReference type="EMBL" id="AZGY01000001">
    <property type="protein sequence ID" value="OAA33483.1"/>
    <property type="molecule type" value="Genomic_DNA"/>
</dbReference>
<dbReference type="OrthoDB" id="4196148at2759"/>
<comment type="caution">
    <text evidence="2">The sequence shown here is derived from an EMBL/GenBank/DDBJ whole genome shotgun (WGS) entry which is preliminary data.</text>
</comment>
<keyword evidence="3" id="KW-1185">Reference proteome</keyword>
<evidence type="ECO:0000256" key="1">
    <source>
        <dbReference type="SAM" id="MobiDB-lite"/>
    </source>
</evidence>
<sequence length="283" mass="31937">MAESQPTNPTETPAADTADSVPPTYENATSDEAYEQLAGSEGYTLVLDGCHIYPDVPPSRILYELSSPPCGAYRSEYSVQKRRYRLSEAEGEGEIRSRLDHIYDFKDAFYHLAHSRHPTVQIDGLTSTKRTYKQVLLWGRRSGWSTCDAGEHFRAKVPMKQRFKKDGEILWKDAKGALVAVESRAKRNQDGEVEVCPRLLVKQVLDEKTLDLLVACWAARVWREAREEQKKAMTWEDCKCGPTSAGRGSGNLLTRSCVRCQGKTSIVRRRHLVVFFGSEEVSC</sequence>
<name>A0A166VBL8_9HYPO</name>
<feature type="compositionally biased region" description="Polar residues" evidence="1">
    <location>
        <begin position="1"/>
        <end position="11"/>
    </location>
</feature>
<gene>
    <name evidence="2" type="ORF">AAL_00948</name>
</gene>